<reference evidence="2" key="1">
    <citation type="submission" date="2014-11" db="EMBL/GenBank/DDBJ databases">
        <authorList>
            <person name="Otto D Thomas"/>
            <person name="Naeem Raeece"/>
        </authorList>
    </citation>
    <scope>NUCLEOTIDE SEQUENCE</scope>
</reference>
<gene>
    <name evidence="2" type="ORF">Cvel_8441</name>
</gene>
<feature type="compositionally biased region" description="Acidic residues" evidence="1">
    <location>
        <begin position="56"/>
        <end position="71"/>
    </location>
</feature>
<evidence type="ECO:0000256" key="1">
    <source>
        <dbReference type="SAM" id="MobiDB-lite"/>
    </source>
</evidence>
<evidence type="ECO:0000313" key="2">
    <source>
        <dbReference type="EMBL" id="CEM47639.1"/>
    </source>
</evidence>
<dbReference type="EMBL" id="CDMZ01003802">
    <property type="protein sequence ID" value="CEM47639.1"/>
    <property type="molecule type" value="Genomic_DNA"/>
</dbReference>
<feature type="region of interest" description="Disordered" evidence="1">
    <location>
        <begin position="427"/>
        <end position="450"/>
    </location>
</feature>
<organism evidence="2">
    <name type="scientific">Chromera velia CCMP2878</name>
    <dbReference type="NCBI Taxonomy" id="1169474"/>
    <lineage>
        <taxon>Eukaryota</taxon>
        <taxon>Sar</taxon>
        <taxon>Alveolata</taxon>
        <taxon>Colpodellida</taxon>
        <taxon>Chromeraceae</taxon>
        <taxon>Chromera</taxon>
    </lineage>
</organism>
<feature type="compositionally biased region" description="Low complexity" evidence="1">
    <location>
        <begin position="427"/>
        <end position="443"/>
    </location>
</feature>
<dbReference type="AlphaFoldDB" id="A0A0G4HTB9"/>
<dbReference type="VEuPathDB" id="CryptoDB:Cvel_8441"/>
<proteinExistence type="predicted"/>
<feature type="region of interest" description="Disordered" evidence="1">
    <location>
        <begin position="244"/>
        <end position="266"/>
    </location>
</feature>
<name>A0A0G4HTB9_9ALVE</name>
<protein>
    <submittedName>
        <fullName evidence="2">Uncharacterized protein</fullName>
    </submittedName>
</protein>
<feature type="compositionally biased region" description="Low complexity" evidence="1">
    <location>
        <begin position="1"/>
        <end position="11"/>
    </location>
</feature>
<sequence length="450" mass="48189">MGAVAVAAASSETVRRGGKGSISTDSQKDVLRESPEPQQAAQRVIDGDFENTLGDSESESDSESSSDESGSEAETRFEGTEGQEALTSLMLPSETKKGRQRAIQTLRSIFRSGAVVRQVGDGPLREGTRESGVVVKSNPDGSGFILTGGSREDLGGGGKWMQGDVYFPSHSVKGPGIPLMRGDEVSFVLRKRAQDKARGDRMPPAHEVFPLSFHSAPERVDNVLRVLTEICSCDNFDRRDAKRFGGGREEDAEGGTGQLESRGSKGGFVEKPRDLLMAAGQSDALWDLVFSLSLSEKSARLGQTSRSFSSEGVGMSGGDGLLQMGLNAALRLRRAAAADARDFPPFCVLERRIENVKQSQASRLVEVMGSLLVKEMQEPQGGGGSGEEGPRAFLLLFLSDVQGERKKARRGLISRIARKAYEKFKRSAASENGASNSGRSSSSPCMRIAC</sequence>
<accession>A0A0G4HTB9</accession>
<feature type="region of interest" description="Disordered" evidence="1">
    <location>
        <begin position="1"/>
        <end position="97"/>
    </location>
</feature>
<feature type="compositionally biased region" description="Basic and acidic residues" evidence="1">
    <location>
        <begin position="26"/>
        <end position="35"/>
    </location>
</feature>